<keyword evidence="2" id="KW-1185">Reference proteome</keyword>
<organism evidence="1 2">
    <name type="scientific">Bradyrhizobium ivorense</name>
    <dbReference type="NCBI Taxonomy" id="2511166"/>
    <lineage>
        <taxon>Bacteria</taxon>
        <taxon>Pseudomonadati</taxon>
        <taxon>Pseudomonadota</taxon>
        <taxon>Alphaproteobacteria</taxon>
        <taxon>Hyphomicrobiales</taxon>
        <taxon>Nitrobacteraceae</taxon>
        <taxon>Bradyrhizobium</taxon>
    </lineage>
</organism>
<evidence type="ECO:0000313" key="2">
    <source>
        <dbReference type="Proteomes" id="UP000328092"/>
    </source>
</evidence>
<dbReference type="Proteomes" id="UP000328092">
    <property type="component" value="Unassembled WGS sequence"/>
</dbReference>
<dbReference type="RefSeq" id="WP_139482225.1">
    <property type="nucleotide sequence ID" value="NZ_CAADFB020000019.1"/>
</dbReference>
<reference evidence="1" key="1">
    <citation type="submission" date="2019-02" db="EMBL/GenBank/DDBJ databases">
        <authorList>
            <person name="Pothier F.J."/>
        </authorList>
    </citation>
    <scope>NUCLEOTIDE SEQUENCE</scope>
    <source>
        <strain evidence="1">CI-1B</strain>
    </source>
</reference>
<name>A0A508T3S6_9BRAD</name>
<gene>
    <name evidence="1" type="ORF">CI1B_27450</name>
</gene>
<comment type="caution">
    <text evidence="1">The sequence shown here is derived from an EMBL/GenBank/DDBJ whole genome shotgun (WGS) entry which is preliminary data.</text>
</comment>
<dbReference type="OrthoDB" id="7840053at2"/>
<sequence>MTSALAVTEVEKNCFVVSTAWGGKPIDELSIDFRTYIVTPMDKKRLRFVESFFESAQGPWS</sequence>
<proteinExistence type="predicted"/>
<dbReference type="EMBL" id="CAADFC020000009">
    <property type="protein sequence ID" value="VIO69539.1"/>
    <property type="molecule type" value="Genomic_DNA"/>
</dbReference>
<dbReference type="AlphaFoldDB" id="A0A508T3S6"/>
<accession>A0A508T3S6</accession>
<protein>
    <submittedName>
        <fullName evidence="1">Uncharacterized protein</fullName>
    </submittedName>
</protein>
<evidence type="ECO:0000313" key="1">
    <source>
        <dbReference type="EMBL" id="VIO69539.1"/>
    </source>
</evidence>